<dbReference type="HOGENOM" id="CLU_741597_0_0_10"/>
<reference evidence="1" key="1">
    <citation type="submission" date="2005-08" db="EMBL/GenBank/DDBJ databases">
        <title>Complete sequence of Chlorobium chlorochromatii CaD3.</title>
        <authorList>
            <person name="Copeland A."/>
            <person name="Lucas S."/>
            <person name="Lapidus A."/>
            <person name="Barry K."/>
            <person name="Detter J.C."/>
            <person name="Glavina T."/>
            <person name="Hammon N."/>
            <person name="Israni S."/>
            <person name="Pitluck S."/>
            <person name="Bryant D."/>
            <person name="Schmutz J."/>
            <person name="Larimer F."/>
            <person name="Land M."/>
            <person name="Kyrpides N."/>
            <person name="Ivanova N."/>
            <person name="Richardson P."/>
        </authorList>
    </citation>
    <scope>NUCLEOTIDE SEQUENCE [LARGE SCALE GENOMIC DNA]</scope>
    <source>
        <strain evidence="1">CaD3</strain>
    </source>
</reference>
<organism evidence="1">
    <name type="scientific">Chlorobium chlorochromatii (strain CaD3)</name>
    <dbReference type="NCBI Taxonomy" id="340177"/>
    <lineage>
        <taxon>Bacteria</taxon>
        <taxon>Pseudomonadati</taxon>
        <taxon>Chlorobiota</taxon>
        <taxon>Chlorobiia</taxon>
        <taxon>Chlorobiales</taxon>
        <taxon>Chlorobiaceae</taxon>
        <taxon>Chlorobium/Pelodictyon group</taxon>
        <taxon>Chlorobium</taxon>
    </lineage>
</organism>
<sequence length="379" mass="43284">MNTPIEFMKPRLVGDRFSGHAIPFEMLKNLSVLEELVIEAAKWKYLKAHPDRQRVPRGFTEGVSLQLTEVRDGSAIPIIVLTFMTTTPLFPEVGTHVTYFEQGRDAIFATVSAAEEQVQNPNSLPPHLLGYFDQLGRALRDDEALELDPTNQLKPARLTKETRRRILLQSDKIQELTEEVTLRGTVPEMDQEKSSFEFQVIAGSRIKAPLEPQYFDVILNAFTAYRDNRKIVIRGIGRYDRNEKLLGLTLVEHVSLLDELDPGARLNEFKSLKNGWLDGKGIAPTHKQLEWLVDAFERHYPDELRLPYLYPTADGGVQAEWSLGGWEISLEINLDTQQGEWQALQVCDEHEEFYVLNLNQPDAWQWLSAEIMKKSGVEA</sequence>
<gene>
    <name evidence="1" type="ordered locus">Cag_1687</name>
</gene>
<evidence type="ECO:0000313" key="1">
    <source>
        <dbReference type="EMBL" id="ABB28939.1"/>
    </source>
</evidence>
<protein>
    <submittedName>
        <fullName evidence="1">Uncharacterized protein</fullName>
    </submittedName>
</protein>
<name>Q3APY6_CHLCH</name>
<dbReference type="AlphaFoldDB" id="Q3APY6"/>
<accession>Q3APY6</accession>
<dbReference type="eggNOG" id="COG1595">
    <property type="taxonomic scope" value="Bacteria"/>
</dbReference>
<dbReference type="KEGG" id="cch:Cag_1687"/>
<dbReference type="STRING" id="340177.Cag_1687"/>
<dbReference type="OrthoDB" id="8456019at2"/>
<proteinExistence type="predicted"/>
<dbReference type="EMBL" id="CP000108">
    <property type="protein sequence ID" value="ABB28939.1"/>
    <property type="molecule type" value="Genomic_DNA"/>
</dbReference>